<evidence type="ECO:0000256" key="1">
    <source>
        <dbReference type="SAM" id="MobiDB-lite"/>
    </source>
</evidence>
<evidence type="ECO:0000313" key="4">
    <source>
        <dbReference type="Proteomes" id="UP001500034"/>
    </source>
</evidence>
<gene>
    <name evidence="3" type="ORF">GCM10022384_57830</name>
</gene>
<feature type="domain" description="ParB-like N-terminal" evidence="2">
    <location>
        <begin position="47"/>
        <end position="131"/>
    </location>
</feature>
<keyword evidence="4" id="KW-1185">Reference proteome</keyword>
<dbReference type="Proteomes" id="UP001500034">
    <property type="component" value="Unassembled WGS sequence"/>
</dbReference>
<dbReference type="EMBL" id="BAABCQ010000158">
    <property type="protein sequence ID" value="GAA4003658.1"/>
    <property type="molecule type" value="Genomic_DNA"/>
</dbReference>
<reference evidence="4" key="1">
    <citation type="journal article" date="2019" name="Int. J. Syst. Evol. Microbiol.">
        <title>The Global Catalogue of Microorganisms (GCM) 10K type strain sequencing project: providing services to taxonomists for standard genome sequencing and annotation.</title>
        <authorList>
            <consortium name="The Broad Institute Genomics Platform"/>
            <consortium name="The Broad Institute Genome Sequencing Center for Infectious Disease"/>
            <person name="Wu L."/>
            <person name="Ma J."/>
        </authorList>
    </citation>
    <scope>NUCLEOTIDE SEQUENCE [LARGE SCALE GENOMIC DNA]</scope>
    <source>
        <strain evidence="4">JCM 17027</strain>
    </source>
</reference>
<sequence>MPLPVPGRTGFDAGPDAGSPVAATTSDTTSESLLALRDTMLHEGPVEQVRLSDVRVSETPRTEGVDGKWALTLAELETELPPIVVHRDTMTVIDGLHRLRAAQLRGRGHIAARFFHGSVQDAALLAVAMNIVQGRPLSHTDRTAAVERIVTTHPYWSDRAIAVIAGLSAKKISEIRRRSVDPARGERRIGLDGRLRPLNSVRGRELAGELLQADPSASLRAVARKAGISPVTVADVRKRVLRGEDPVTPRQRGQAVQRGPRTERPAAQQAAESRSPGELFTIFESLRRDPSLRLTEAGRSVLRMLEACSLMARERHRIISSLPPHCTGQMAALMSGYSEQWRVFADELRAFEEAQDGAEAAELDSCRSGA</sequence>
<dbReference type="SMART" id="SM00470">
    <property type="entry name" value="ParB"/>
    <property type="match status" value="1"/>
</dbReference>
<comment type="caution">
    <text evidence="3">The sequence shown here is derived from an EMBL/GenBank/DDBJ whole genome shotgun (WGS) entry which is preliminary data.</text>
</comment>
<dbReference type="SUPFAM" id="SSF110849">
    <property type="entry name" value="ParB/Sulfiredoxin"/>
    <property type="match status" value="1"/>
</dbReference>
<evidence type="ECO:0000313" key="3">
    <source>
        <dbReference type="EMBL" id="GAA4003658.1"/>
    </source>
</evidence>
<protein>
    <submittedName>
        <fullName evidence="3">ParB N-terminal domain-containing protein</fullName>
    </submittedName>
</protein>
<feature type="region of interest" description="Disordered" evidence="1">
    <location>
        <begin position="1"/>
        <end position="29"/>
    </location>
</feature>
<dbReference type="InterPro" id="IPR036086">
    <property type="entry name" value="ParB/Sulfiredoxin_sf"/>
</dbReference>
<evidence type="ECO:0000259" key="2">
    <source>
        <dbReference type="SMART" id="SM00470"/>
    </source>
</evidence>
<organism evidence="3 4">
    <name type="scientific">Streptomyces marokkonensis</name>
    <dbReference type="NCBI Taxonomy" id="324855"/>
    <lineage>
        <taxon>Bacteria</taxon>
        <taxon>Bacillati</taxon>
        <taxon>Actinomycetota</taxon>
        <taxon>Actinomycetes</taxon>
        <taxon>Kitasatosporales</taxon>
        <taxon>Streptomycetaceae</taxon>
        <taxon>Streptomyces</taxon>
    </lineage>
</organism>
<accession>A0ABP7RY36</accession>
<name>A0ABP7RY36_9ACTN</name>
<feature type="region of interest" description="Disordered" evidence="1">
    <location>
        <begin position="240"/>
        <end position="275"/>
    </location>
</feature>
<dbReference type="InterPro" id="IPR003115">
    <property type="entry name" value="ParB_N"/>
</dbReference>
<proteinExistence type="predicted"/>